<dbReference type="InterPro" id="IPR036465">
    <property type="entry name" value="vWFA_dom_sf"/>
</dbReference>
<accession>A0AAV2QRH2</accession>
<evidence type="ECO:0000313" key="4">
    <source>
        <dbReference type="EMBL" id="CAL4095473.1"/>
    </source>
</evidence>
<gene>
    <name evidence="4" type="ORF">MNOR_LOCUS15421</name>
</gene>
<dbReference type="InterPro" id="IPR013642">
    <property type="entry name" value="CLCA_N"/>
</dbReference>
<dbReference type="Gene3D" id="3.40.50.410">
    <property type="entry name" value="von Willebrand factor, type A domain"/>
    <property type="match status" value="1"/>
</dbReference>
<proteinExistence type="predicted"/>
<dbReference type="CDD" id="cd00198">
    <property type="entry name" value="vWFA"/>
    <property type="match status" value="1"/>
</dbReference>
<dbReference type="Proteomes" id="UP001497623">
    <property type="component" value="Unassembled WGS sequence"/>
</dbReference>
<feature type="non-terminal residue" evidence="4">
    <location>
        <position position="1164"/>
    </location>
</feature>
<evidence type="ECO:0000313" key="5">
    <source>
        <dbReference type="Proteomes" id="UP001497623"/>
    </source>
</evidence>
<keyword evidence="5" id="KW-1185">Reference proteome</keyword>
<organism evidence="4 5">
    <name type="scientific">Meganyctiphanes norvegica</name>
    <name type="common">Northern krill</name>
    <name type="synonym">Thysanopoda norvegica</name>
    <dbReference type="NCBI Taxonomy" id="48144"/>
    <lineage>
        <taxon>Eukaryota</taxon>
        <taxon>Metazoa</taxon>
        <taxon>Ecdysozoa</taxon>
        <taxon>Arthropoda</taxon>
        <taxon>Crustacea</taxon>
        <taxon>Multicrustacea</taxon>
        <taxon>Malacostraca</taxon>
        <taxon>Eumalacostraca</taxon>
        <taxon>Eucarida</taxon>
        <taxon>Euphausiacea</taxon>
        <taxon>Euphausiidae</taxon>
        <taxon>Meganyctiphanes</taxon>
    </lineage>
</organism>
<feature type="chain" id="PRO_5043393807" description="Calcium-activated chloride channel N-terminal domain-containing protein" evidence="2">
    <location>
        <begin position="22"/>
        <end position="1164"/>
    </location>
</feature>
<reference evidence="4 5" key="1">
    <citation type="submission" date="2024-05" db="EMBL/GenBank/DDBJ databases">
        <authorList>
            <person name="Wallberg A."/>
        </authorList>
    </citation>
    <scope>NUCLEOTIDE SEQUENCE [LARGE SCALE GENOMIC DNA]</scope>
</reference>
<name>A0AAV2QRH2_MEGNR</name>
<keyword evidence="2" id="KW-0732">Signal</keyword>
<keyword evidence="1" id="KW-1133">Transmembrane helix</keyword>
<evidence type="ECO:0000259" key="3">
    <source>
        <dbReference type="Pfam" id="PF08434"/>
    </source>
</evidence>
<comment type="caution">
    <text evidence="4">The sequence shown here is derived from an EMBL/GenBank/DDBJ whole genome shotgun (WGS) entry which is preliminary data.</text>
</comment>
<dbReference type="Pfam" id="PF08434">
    <property type="entry name" value="CLCA"/>
    <property type="match status" value="1"/>
</dbReference>
<dbReference type="SUPFAM" id="SSF53300">
    <property type="entry name" value="vWA-like"/>
    <property type="match status" value="1"/>
</dbReference>
<dbReference type="AlphaFoldDB" id="A0AAV2QRH2"/>
<protein>
    <recommendedName>
        <fullName evidence="3">Calcium-activated chloride channel N-terminal domain-containing protein</fullName>
    </recommendedName>
</protein>
<sequence length="1164" mass="127077">MIVCAAVLPLFVMCLAGGTAAVPSSQKNLHLVDRGYEGLTVAITDDIPQDHCAHIIHGLKNVLREFSRVLYVSTSGRASLREATVVLPRSWHKDAPSCGAAASPGTITPRAAPLDSQIVITGPHPVFGANPWAQQSQGCGRPGDVIRMGGDLLRTATNDSHAHAARLLLAEWAKFRWGVFEERGDSGDPLYPPLHRGSGGTGEWLPTVCTNGRVHGTRCDPSHPGCAFTPEPYSNAHITSSVLALPQLPSVRNFCDGSTHVSSVPTKHNAMCSGRSAWEIIRRHTDFEQHSSPAYSKAWSSTVNLVQEVGPRYIFLIEDTTTMILQRRWEFLRKALRRVVVYDVPDGSYVGVVTFNSKPRIVAPLTFIDSKDSDFRQRVGSSLPRNPSRVPESHKCLLCSIQEGLTLLHDDNTDAQGATIIIVTSGSGPPAEKDMKEMLHLAQERNLQYQVVIYPVTEQQDIGGHGLAELSAKTGGATHSVMDEGVGNDSKVTMMLALMDALLSVVSLASPADSSGAPVLVHSQAYPGGISSISAGSFALDSTLAEDARFSIYYYDLNHVGNSIELKTPSGQTLASVNMQEEDGDVNMIFVNLEKAERGLWTYTVENRADSHQGLYIQVTSRRNTTEGLKVSLWTNTGSMPINASDPRTPTIIYASIHESNSPVINAKVIARVQRLGTNATGHNFEPIYVELLDNGIGDPDITGNDGVYSRYLPTLGGTPGRYLLSADLDYNNGMAVVAKAPPTRHHKPPSTYHYHHSEAWSASVGEQRWCCGSILQLQYTRRIQPFIRHLTWGVLEVVTPTPTHDHVPPSRIIDLQLQVNELSYEITLRWTAPGDDWDHGRAHHYFAVVAPSYQEARAFQGNQLTGLPQPLPTGATHTTTLLFVKYEELWYITIRAIDEAGNKGGLGNIAALWVPRPPTTYEITTRTQPALTTSGNYTMPSELGSGYPVSSSNLQIDLIIFGCIGGFLFVLTIIVVYCFVLVARRRKLKNKKDNESVNGDGIIKSRSVDEKLGSQLSLHGSGKENGQMGEEQPLQVGDVATLLNKSPTEKTVVMQHVDGQPIGGIKVGPFPDVTQVTDYPIRDSSVHDCPPRDPPPYSAQQEINHPAYHSQNYSHSGVQPHEYIPYTTTAAWAHPLGGHLLTQSHGPILTQINPQMQPQHPQS</sequence>
<dbReference type="GO" id="GO:0032991">
    <property type="term" value="C:protein-containing complex"/>
    <property type="evidence" value="ECO:0007669"/>
    <property type="project" value="UniProtKB-ARBA"/>
</dbReference>
<feature type="domain" description="Calcium-activated chloride channel N-terminal" evidence="3">
    <location>
        <begin position="30"/>
        <end position="291"/>
    </location>
</feature>
<evidence type="ECO:0000256" key="1">
    <source>
        <dbReference type="SAM" id="Phobius"/>
    </source>
</evidence>
<keyword evidence="1" id="KW-0472">Membrane</keyword>
<feature type="transmembrane region" description="Helical" evidence="1">
    <location>
        <begin position="959"/>
        <end position="983"/>
    </location>
</feature>
<keyword evidence="1" id="KW-0812">Transmembrane</keyword>
<dbReference type="EMBL" id="CAXKWB010009644">
    <property type="protein sequence ID" value="CAL4095473.1"/>
    <property type="molecule type" value="Genomic_DNA"/>
</dbReference>
<feature type="signal peptide" evidence="2">
    <location>
        <begin position="1"/>
        <end position="21"/>
    </location>
</feature>
<evidence type="ECO:0000256" key="2">
    <source>
        <dbReference type="SAM" id="SignalP"/>
    </source>
</evidence>